<sequence length="231" mass="24777">SGVLASALALNKIVAKKLFEREGIPTPRWVAVHEAERAGAAERIVSTLGLPCVVKPGQEGSSIGVTIVRQQGTLEEALDLAFRYGPEVLVEEYISGTEITGPVLGNDAPQVLPLIEIVPKNEFYDYQAKYTPGATDEIIPARITEAQAERARELTLAAHQFVGCRGMSRVDMIATPDEVYVLELQTIPGLTDTSLVPRAAEAAGMSFPQLVDRLIELALEERGGGGVGRES</sequence>
<evidence type="ECO:0000256" key="3">
    <source>
        <dbReference type="ARBA" id="ARBA00022723"/>
    </source>
</evidence>
<dbReference type="PROSITE" id="PS50975">
    <property type="entry name" value="ATP_GRASP"/>
    <property type="match status" value="1"/>
</dbReference>
<keyword evidence="4" id="KW-0547">Nucleotide-binding</keyword>
<dbReference type="InterPro" id="IPR011761">
    <property type="entry name" value="ATP-grasp"/>
</dbReference>
<dbReference type="AlphaFoldDB" id="X1HYF9"/>
<keyword evidence="5" id="KW-0067">ATP-binding</keyword>
<dbReference type="GO" id="GO:0046872">
    <property type="term" value="F:metal ion binding"/>
    <property type="evidence" value="ECO:0007669"/>
    <property type="project" value="UniProtKB-KW"/>
</dbReference>
<comment type="caution">
    <text evidence="9">The sequence shown here is derived from an EMBL/GenBank/DDBJ whole genome shotgun (WGS) entry which is preliminary data.</text>
</comment>
<gene>
    <name evidence="9" type="ORF">S03H2_43972</name>
</gene>
<evidence type="ECO:0000313" key="9">
    <source>
        <dbReference type="EMBL" id="GAH74462.1"/>
    </source>
</evidence>
<dbReference type="GO" id="GO:0008716">
    <property type="term" value="F:D-alanine-D-alanine ligase activity"/>
    <property type="evidence" value="ECO:0007669"/>
    <property type="project" value="InterPro"/>
</dbReference>
<keyword evidence="6" id="KW-0460">Magnesium</keyword>
<dbReference type="EMBL" id="BARU01027472">
    <property type="protein sequence ID" value="GAH74462.1"/>
    <property type="molecule type" value="Genomic_DNA"/>
</dbReference>
<proteinExistence type="inferred from homology"/>
<keyword evidence="3" id="KW-0479">Metal-binding</keyword>
<dbReference type="SUPFAM" id="SSF56059">
    <property type="entry name" value="Glutathione synthetase ATP-binding domain-like"/>
    <property type="match status" value="1"/>
</dbReference>
<dbReference type="NCBIfam" id="NF002378">
    <property type="entry name" value="PRK01372.1"/>
    <property type="match status" value="1"/>
</dbReference>
<dbReference type="InterPro" id="IPR011095">
    <property type="entry name" value="Dala_Dala_lig_C"/>
</dbReference>
<evidence type="ECO:0000256" key="1">
    <source>
        <dbReference type="ARBA" id="ARBA00010871"/>
    </source>
</evidence>
<evidence type="ECO:0000256" key="2">
    <source>
        <dbReference type="ARBA" id="ARBA00022598"/>
    </source>
</evidence>
<dbReference type="FunFam" id="3.30.470.20:FF:000008">
    <property type="entry name" value="D-alanine--D-alanine ligase"/>
    <property type="match status" value="1"/>
</dbReference>
<evidence type="ECO:0000256" key="4">
    <source>
        <dbReference type="ARBA" id="ARBA00022741"/>
    </source>
</evidence>
<evidence type="ECO:0000259" key="8">
    <source>
        <dbReference type="PROSITE" id="PS50975"/>
    </source>
</evidence>
<dbReference type="Gene3D" id="3.30.1490.20">
    <property type="entry name" value="ATP-grasp fold, A domain"/>
    <property type="match status" value="1"/>
</dbReference>
<feature type="domain" description="ATP-grasp" evidence="8">
    <location>
        <begin position="16"/>
        <end position="216"/>
    </location>
</feature>
<evidence type="ECO:0000256" key="6">
    <source>
        <dbReference type="ARBA" id="ARBA00022842"/>
    </source>
</evidence>
<dbReference type="PANTHER" id="PTHR23132">
    <property type="entry name" value="D-ALANINE--D-ALANINE LIGASE"/>
    <property type="match status" value="1"/>
</dbReference>
<dbReference type="PANTHER" id="PTHR23132:SF23">
    <property type="entry name" value="D-ALANINE--D-ALANINE LIGASE B"/>
    <property type="match status" value="1"/>
</dbReference>
<organism evidence="9">
    <name type="scientific">marine sediment metagenome</name>
    <dbReference type="NCBI Taxonomy" id="412755"/>
    <lineage>
        <taxon>unclassified sequences</taxon>
        <taxon>metagenomes</taxon>
        <taxon>ecological metagenomes</taxon>
    </lineage>
</organism>
<accession>X1HYF9</accession>
<keyword evidence="7" id="KW-0464">Manganese</keyword>
<dbReference type="Pfam" id="PF07478">
    <property type="entry name" value="Dala_Dala_lig_C"/>
    <property type="match status" value="1"/>
</dbReference>
<protein>
    <recommendedName>
        <fullName evidence="8">ATP-grasp domain-containing protein</fullName>
    </recommendedName>
</protein>
<name>X1HYF9_9ZZZZ</name>
<dbReference type="InterPro" id="IPR013815">
    <property type="entry name" value="ATP_grasp_subdomain_1"/>
</dbReference>
<dbReference type="SMART" id="SM01209">
    <property type="entry name" value="GARS_A"/>
    <property type="match status" value="1"/>
</dbReference>
<feature type="non-terminal residue" evidence="9">
    <location>
        <position position="1"/>
    </location>
</feature>
<dbReference type="Gene3D" id="3.30.470.20">
    <property type="entry name" value="ATP-grasp fold, B domain"/>
    <property type="match status" value="1"/>
</dbReference>
<comment type="similarity">
    <text evidence="1">Belongs to the D-alanine--D-alanine ligase family.</text>
</comment>
<evidence type="ECO:0000256" key="5">
    <source>
        <dbReference type="ARBA" id="ARBA00022840"/>
    </source>
</evidence>
<keyword evidence="2" id="KW-0436">Ligase</keyword>
<reference evidence="9" key="1">
    <citation type="journal article" date="2014" name="Front. Microbiol.">
        <title>High frequency of phylogenetically diverse reductive dehalogenase-homologous genes in deep subseafloor sedimentary metagenomes.</title>
        <authorList>
            <person name="Kawai M."/>
            <person name="Futagami T."/>
            <person name="Toyoda A."/>
            <person name="Takaki Y."/>
            <person name="Nishi S."/>
            <person name="Hori S."/>
            <person name="Arai W."/>
            <person name="Tsubouchi T."/>
            <person name="Morono Y."/>
            <person name="Uchiyama I."/>
            <person name="Ito T."/>
            <person name="Fujiyama A."/>
            <person name="Inagaki F."/>
            <person name="Takami H."/>
        </authorList>
    </citation>
    <scope>NUCLEOTIDE SEQUENCE</scope>
    <source>
        <strain evidence="9">Expedition CK06-06</strain>
    </source>
</reference>
<evidence type="ECO:0000256" key="7">
    <source>
        <dbReference type="ARBA" id="ARBA00023211"/>
    </source>
</evidence>
<dbReference type="GO" id="GO:0005524">
    <property type="term" value="F:ATP binding"/>
    <property type="evidence" value="ECO:0007669"/>
    <property type="project" value="UniProtKB-KW"/>
</dbReference>